<dbReference type="RefSeq" id="WP_307837819.1">
    <property type="nucleotide sequence ID" value="NZ_BOMV01000091.1"/>
</dbReference>
<dbReference type="AlphaFoldDB" id="A0A919K666"/>
<feature type="domain" description="General stress protein 17M-like" evidence="3">
    <location>
        <begin position="40"/>
        <end position="107"/>
    </location>
</feature>
<keyword evidence="5" id="KW-1185">Reference proteome</keyword>
<sequence>MTDTLNPTPHQPTTDDRFSTIGTDVPAADSRPVGADDRAVIGVFADLDSAQAAVERLAAAGFPIDRISVLGKDLQSETRFNGYVTTGDIAGPSAATGAWVGGLFGLLVGSALLFVPGAGPLIVLGPLAAAASGAVQGALVAGGVGAIIGHFVAKQHIPKYEQLVKAGSYLVVVHGAEQDVARAEQVLADGSGSDVQRHDSYRGSVIEPISQVVEGMRVFDAAGKEVGKVEFVKLGDPEAITTLGEETDSGEPRVAGELRERLLRLGFIKVDRKGFLKSDAYVAADEIDRVRVQDGAVHLTVTDKEMLKADG</sequence>
<protein>
    <recommendedName>
        <fullName evidence="3">General stress protein 17M-like domain-containing protein</fullName>
    </recommendedName>
</protein>
<dbReference type="InterPro" id="IPR052948">
    <property type="entry name" value="Low_temp-induced_all0457"/>
</dbReference>
<evidence type="ECO:0000256" key="2">
    <source>
        <dbReference type="SAM" id="Phobius"/>
    </source>
</evidence>
<comment type="caution">
    <text evidence="4">The sequence shown here is derived from an EMBL/GenBank/DDBJ whole genome shotgun (WGS) entry which is preliminary data.</text>
</comment>
<name>A0A919K666_9ACTN</name>
<reference evidence="4" key="1">
    <citation type="submission" date="2021-01" db="EMBL/GenBank/DDBJ databases">
        <title>Whole genome shotgun sequence of Actinoplanes rishiriensis NBRC 108556.</title>
        <authorList>
            <person name="Komaki H."/>
            <person name="Tamura T."/>
        </authorList>
    </citation>
    <scope>NUCLEOTIDE SEQUENCE</scope>
    <source>
        <strain evidence="4">NBRC 108556</strain>
    </source>
</reference>
<feature type="region of interest" description="Disordered" evidence="1">
    <location>
        <begin position="1"/>
        <end position="29"/>
    </location>
</feature>
<organism evidence="4 5">
    <name type="scientific">Paractinoplanes rishiriensis</name>
    <dbReference type="NCBI Taxonomy" id="1050105"/>
    <lineage>
        <taxon>Bacteria</taxon>
        <taxon>Bacillati</taxon>
        <taxon>Actinomycetota</taxon>
        <taxon>Actinomycetes</taxon>
        <taxon>Micromonosporales</taxon>
        <taxon>Micromonosporaceae</taxon>
        <taxon>Paractinoplanes</taxon>
    </lineage>
</organism>
<keyword evidence="2" id="KW-0812">Transmembrane</keyword>
<dbReference type="InterPro" id="IPR025889">
    <property type="entry name" value="GSP17M-like_dom"/>
</dbReference>
<dbReference type="EMBL" id="BOMV01000091">
    <property type="protein sequence ID" value="GIF00844.1"/>
    <property type="molecule type" value="Genomic_DNA"/>
</dbReference>
<evidence type="ECO:0000259" key="3">
    <source>
        <dbReference type="Pfam" id="PF11181"/>
    </source>
</evidence>
<keyword evidence="2" id="KW-0472">Membrane</keyword>
<dbReference type="PANTHER" id="PTHR36109">
    <property type="entry name" value="MEMBRANE PROTEIN-RELATED"/>
    <property type="match status" value="1"/>
</dbReference>
<dbReference type="PANTHER" id="PTHR36109:SF2">
    <property type="entry name" value="MEMBRANE PROTEIN"/>
    <property type="match status" value="1"/>
</dbReference>
<accession>A0A919K666</accession>
<proteinExistence type="predicted"/>
<dbReference type="Proteomes" id="UP000636960">
    <property type="component" value="Unassembled WGS sequence"/>
</dbReference>
<evidence type="ECO:0000313" key="5">
    <source>
        <dbReference type="Proteomes" id="UP000636960"/>
    </source>
</evidence>
<gene>
    <name evidence="4" type="ORF">Ari01nite_83080</name>
</gene>
<feature type="compositionally biased region" description="Polar residues" evidence="1">
    <location>
        <begin position="1"/>
        <end position="12"/>
    </location>
</feature>
<keyword evidence="2" id="KW-1133">Transmembrane helix</keyword>
<feature type="transmembrane region" description="Helical" evidence="2">
    <location>
        <begin position="134"/>
        <end position="153"/>
    </location>
</feature>
<evidence type="ECO:0000313" key="4">
    <source>
        <dbReference type="EMBL" id="GIF00844.1"/>
    </source>
</evidence>
<dbReference type="Pfam" id="PF11181">
    <property type="entry name" value="YflT"/>
    <property type="match status" value="1"/>
</dbReference>
<feature type="transmembrane region" description="Helical" evidence="2">
    <location>
        <begin position="103"/>
        <end position="128"/>
    </location>
</feature>
<evidence type="ECO:0000256" key="1">
    <source>
        <dbReference type="SAM" id="MobiDB-lite"/>
    </source>
</evidence>